<evidence type="ECO:0000256" key="4">
    <source>
        <dbReference type="ARBA" id="ARBA00023285"/>
    </source>
</evidence>
<dbReference type="Gene3D" id="3.20.70.20">
    <property type="match status" value="1"/>
</dbReference>
<comment type="cofactor">
    <cofactor evidence="1">
        <name>adenosylcob(III)alamin</name>
        <dbReference type="ChEBI" id="CHEBI:18408"/>
    </cofactor>
</comment>
<dbReference type="SUPFAM" id="SSF51998">
    <property type="entry name" value="PFL-like glycyl radical enzymes"/>
    <property type="match status" value="1"/>
</dbReference>
<name>A0A160V974_9ZZZZ</name>
<dbReference type="InterPro" id="IPR050862">
    <property type="entry name" value="RdRp_reductase_class-2"/>
</dbReference>
<dbReference type="GO" id="GO:0031419">
    <property type="term" value="F:cobalamin binding"/>
    <property type="evidence" value="ECO:0007669"/>
    <property type="project" value="UniProtKB-KW"/>
</dbReference>
<evidence type="ECO:0000259" key="6">
    <source>
        <dbReference type="Pfam" id="PF02867"/>
    </source>
</evidence>
<protein>
    <submittedName>
        <fullName evidence="7">Ribonucleotide reductase of class II (Coenzyme B12-dependent)</fullName>
        <ecNumber evidence="7">1.17.4.1</ecNumber>
    </submittedName>
</protein>
<evidence type="ECO:0000256" key="1">
    <source>
        <dbReference type="ARBA" id="ARBA00001922"/>
    </source>
</evidence>
<feature type="region of interest" description="Disordered" evidence="5">
    <location>
        <begin position="1"/>
        <end position="23"/>
    </location>
</feature>
<organism evidence="7">
    <name type="scientific">hydrothermal vent metagenome</name>
    <dbReference type="NCBI Taxonomy" id="652676"/>
    <lineage>
        <taxon>unclassified sequences</taxon>
        <taxon>metagenomes</taxon>
        <taxon>ecological metagenomes</taxon>
    </lineage>
</organism>
<evidence type="ECO:0000313" key="7">
    <source>
        <dbReference type="EMBL" id="CUV02388.1"/>
    </source>
</evidence>
<feature type="domain" description="Ribonucleotide reductase large subunit C-terminal" evidence="6">
    <location>
        <begin position="2"/>
        <end position="42"/>
    </location>
</feature>
<evidence type="ECO:0000256" key="2">
    <source>
        <dbReference type="ARBA" id="ARBA00022628"/>
    </source>
</evidence>
<keyword evidence="2" id="KW-0846">Cobalamin</keyword>
<sequence length="49" mass="5379">MINRDNPNPQLGEIESTNPCGEQPLLPYESCNLASSTLPEWLPSPPATR</sequence>
<dbReference type="InterPro" id="IPR000788">
    <property type="entry name" value="RNR_lg_C"/>
</dbReference>
<dbReference type="AlphaFoldDB" id="A0A160V974"/>
<dbReference type="EC" id="1.17.4.1" evidence="7"/>
<feature type="compositionally biased region" description="Polar residues" evidence="5">
    <location>
        <begin position="1"/>
        <end position="20"/>
    </location>
</feature>
<evidence type="ECO:0000256" key="5">
    <source>
        <dbReference type="SAM" id="MobiDB-lite"/>
    </source>
</evidence>
<dbReference type="EMBL" id="FAXA01000251">
    <property type="protein sequence ID" value="CUV02388.1"/>
    <property type="molecule type" value="Genomic_DNA"/>
</dbReference>
<dbReference type="PANTHER" id="PTHR43371:SF1">
    <property type="entry name" value="RIBONUCLEOSIDE-DIPHOSPHATE REDUCTASE"/>
    <property type="match status" value="1"/>
</dbReference>
<dbReference type="Pfam" id="PF02867">
    <property type="entry name" value="Ribonuc_red_lgC"/>
    <property type="match status" value="1"/>
</dbReference>
<dbReference type="PANTHER" id="PTHR43371">
    <property type="entry name" value="VITAMIN B12-DEPENDENT RIBONUCLEOTIDE REDUCTASE"/>
    <property type="match status" value="1"/>
</dbReference>
<evidence type="ECO:0000256" key="3">
    <source>
        <dbReference type="ARBA" id="ARBA00023002"/>
    </source>
</evidence>
<gene>
    <name evidence="7" type="ORF">MGWOODY_Clf2270</name>
</gene>
<reference evidence="7" key="1">
    <citation type="submission" date="2015-10" db="EMBL/GenBank/DDBJ databases">
        <authorList>
            <person name="Gilbert D.G."/>
        </authorList>
    </citation>
    <scope>NUCLEOTIDE SEQUENCE</scope>
</reference>
<dbReference type="GO" id="GO:0004748">
    <property type="term" value="F:ribonucleoside-diphosphate reductase activity, thioredoxin disulfide as acceptor"/>
    <property type="evidence" value="ECO:0007669"/>
    <property type="project" value="UniProtKB-EC"/>
</dbReference>
<keyword evidence="4" id="KW-0170">Cobalt</keyword>
<keyword evidence="3 7" id="KW-0560">Oxidoreductase</keyword>
<accession>A0A160V974</accession>
<proteinExistence type="predicted"/>